<evidence type="ECO:0000313" key="2">
    <source>
        <dbReference type="EMBL" id="ETO00068.1"/>
    </source>
</evidence>
<dbReference type="EMBL" id="ASPP01042083">
    <property type="protein sequence ID" value="ETO00068.1"/>
    <property type="molecule type" value="Genomic_DNA"/>
</dbReference>
<reference evidence="2 3" key="1">
    <citation type="journal article" date="2013" name="Curr. Biol.">
        <title>The Genome of the Foraminiferan Reticulomyxa filosa.</title>
        <authorList>
            <person name="Glockner G."/>
            <person name="Hulsmann N."/>
            <person name="Schleicher M."/>
            <person name="Noegel A.A."/>
            <person name="Eichinger L."/>
            <person name="Gallinger C."/>
            <person name="Pawlowski J."/>
            <person name="Sierra R."/>
            <person name="Euteneuer U."/>
            <person name="Pillet L."/>
            <person name="Moustafa A."/>
            <person name="Platzer M."/>
            <person name="Groth M."/>
            <person name="Szafranski K."/>
            <person name="Schliwa M."/>
        </authorList>
    </citation>
    <scope>NUCLEOTIDE SEQUENCE [LARGE SCALE GENOMIC DNA]</scope>
</reference>
<protein>
    <submittedName>
        <fullName evidence="2">Uncharacterized protein</fullName>
    </submittedName>
</protein>
<name>X6LDJ1_RETFI</name>
<proteinExistence type="predicted"/>
<dbReference type="Proteomes" id="UP000023152">
    <property type="component" value="Unassembled WGS sequence"/>
</dbReference>
<evidence type="ECO:0000256" key="1">
    <source>
        <dbReference type="SAM" id="SignalP"/>
    </source>
</evidence>
<sequence length="201" mass="22617">MDSSLVYENILTALQVLIVVPVVSSAKYVTTESSKETVQMHSNNHGNMCTTTSLNTFVSYSLKHTQKSKMWTDVQSPQLCNNVRKVSLIFNGRKKMLMKKKKEFTDLAVGEYITILLMKNKIASVENNGLGADVGLCTNSKSQFVLIVTRHVGNVELLQLYISLGLKFSVRANISIRQWCAYHHYYTIVYSSIANAQIDLQ</sequence>
<accession>X6LDJ1</accession>
<gene>
    <name evidence="2" type="ORF">RFI_37390</name>
</gene>
<evidence type="ECO:0000313" key="3">
    <source>
        <dbReference type="Proteomes" id="UP000023152"/>
    </source>
</evidence>
<keyword evidence="1" id="KW-0732">Signal</keyword>
<keyword evidence="3" id="KW-1185">Reference proteome</keyword>
<comment type="caution">
    <text evidence="2">The sequence shown here is derived from an EMBL/GenBank/DDBJ whole genome shotgun (WGS) entry which is preliminary data.</text>
</comment>
<feature type="chain" id="PRO_5004975369" evidence="1">
    <location>
        <begin position="26"/>
        <end position="201"/>
    </location>
</feature>
<dbReference type="AlphaFoldDB" id="X6LDJ1"/>
<organism evidence="2 3">
    <name type="scientific">Reticulomyxa filosa</name>
    <dbReference type="NCBI Taxonomy" id="46433"/>
    <lineage>
        <taxon>Eukaryota</taxon>
        <taxon>Sar</taxon>
        <taxon>Rhizaria</taxon>
        <taxon>Retaria</taxon>
        <taxon>Foraminifera</taxon>
        <taxon>Monothalamids</taxon>
        <taxon>Reticulomyxidae</taxon>
        <taxon>Reticulomyxa</taxon>
    </lineage>
</organism>
<feature type="signal peptide" evidence="1">
    <location>
        <begin position="1"/>
        <end position="25"/>
    </location>
</feature>